<dbReference type="PANTHER" id="PTHR24421">
    <property type="entry name" value="NITRATE/NITRITE SENSOR PROTEIN NARX-RELATED"/>
    <property type="match status" value="1"/>
</dbReference>
<evidence type="ECO:0000256" key="4">
    <source>
        <dbReference type="ARBA" id="ARBA00022679"/>
    </source>
</evidence>
<feature type="domain" description="Histidine kinase" evidence="10">
    <location>
        <begin position="193"/>
        <end position="284"/>
    </location>
</feature>
<reference evidence="11 12" key="1">
    <citation type="submission" date="2020-10" db="EMBL/GenBank/DDBJ databases">
        <title>Wide distribution of Phycisphaera-like planctomycetes from WD2101 soil group in peatlands and genome analysis of the first cultivated representative.</title>
        <authorList>
            <person name="Dedysh S.N."/>
            <person name="Beletsky A.V."/>
            <person name="Ivanova A."/>
            <person name="Kulichevskaya I.S."/>
            <person name="Suzina N.E."/>
            <person name="Philippov D.A."/>
            <person name="Rakitin A.L."/>
            <person name="Mardanov A.V."/>
            <person name="Ravin N.V."/>
        </authorList>
    </citation>
    <scope>NUCLEOTIDE SEQUENCE [LARGE SCALE GENOMIC DNA]</scope>
    <source>
        <strain evidence="11 12">M1803</strain>
    </source>
</reference>
<dbReference type="Gene3D" id="1.20.5.1930">
    <property type="match status" value="1"/>
</dbReference>
<dbReference type="SMART" id="SM00387">
    <property type="entry name" value="HATPase_c"/>
    <property type="match status" value="1"/>
</dbReference>
<dbReference type="PANTHER" id="PTHR24421:SF10">
    <property type="entry name" value="NITRATE_NITRITE SENSOR PROTEIN NARQ"/>
    <property type="match status" value="1"/>
</dbReference>
<dbReference type="Pfam" id="PF07730">
    <property type="entry name" value="HisKA_3"/>
    <property type="match status" value="1"/>
</dbReference>
<evidence type="ECO:0000256" key="1">
    <source>
        <dbReference type="ARBA" id="ARBA00000085"/>
    </source>
</evidence>
<proteinExistence type="predicted"/>
<feature type="transmembrane region" description="Helical" evidence="9">
    <location>
        <begin position="7"/>
        <end position="28"/>
    </location>
</feature>
<dbReference type="GO" id="GO:0000155">
    <property type="term" value="F:phosphorelay sensor kinase activity"/>
    <property type="evidence" value="ECO:0007669"/>
    <property type="project" value="InterPro"/>
</dbReference>
<organism evidence="11 12">
    <name type="scientific">Humisphaera borealis</name>
    <dbReference type="NCBI Taxonomy" id="2807512"/>
    <lineage>
        <taxon>Bacteria</taxon>
        <taxon>Pseudomonadati</taxon>
        <taxon>Planctomycetota</taxon>
        <taxon>Phycisphaerae</taxon>
        <taxon>Tepidisphaerales</taxon>
        <taxon>Tepidisphaeraceae</taxon>
        <taxon>Humisphaera</taxon>
    </lineage>
</organism>
<keyword evidence="8" id="KW-0902">Two-component regulatory system</keyword>
<dbReference type="InterPro" id="IPR050482">
    <property type="entry name" value="Sensor_HK_TwoCompSys"/>
</dbReference>
<keyword evidence="9" id="KW-0812">Transmembrane</keyword>
<dbReference type="GO" id="GO:0016020">
    <property type="term" value="C:membrane"/>
    <property type="evidence" value="ECO:0007669"/>
    <property type="project" value="InterPro"/>
</dbReference>
<dbReference type="AlphaFoldDB" id="A0A7M2WVD2"/>
<keyword evidence="3" id="KW-0597">Phosphoprotein</keyword>
<protein>
    <recommendedName>
        <fullName evidence="2">histidine kinase</fullName>
        <ecNumber evidence="2">2.7.13.3</ecNumber>
    </recommendedName>
</protein>
<dbReference type="Gene3D" id="3.30.565.10">
    <property type="entry name" value="Histidine kinase-like ATPase, C-terminal domain"/>
    <property type="match status" value="1"/>
</dbReference>
<evidence type="ECO:0000259" key="10">
    <source>
        <dbReference type="PROSITE" id="PS50109"/>
    </source>
</evidence>
<evidence type="ECO:0000256" key="6">
    <source>
        <dbReference type="ARBA" id="ARBA00022777"/>
    </source>
</evidence>
<dbReference type="SUPFAM" id="SSF55874">
    <property type="entry name" value="ATPase domain of HSP90 chaperone/DNA topoisomerase II/histidine kinase"/>
    <property type="match status" value="1"/>
</dbReference>
<dbReference type="RefSeq" id="WP_206292419.1">
    <property type="nucleotide sequence ID" value="NZ_CP063458.1"/>
</dbReference>
<evidence type="ECO:0000256" key="7">
    <source>
        <dbReference type="ARBA" id="ARBA00022840"/>
    </source>
</evidence>
<dbReference type="GO" id="GO:0046983">
    <property type="term" value="F:protein dimerization activity"/>
    <property type="evidence" value="ECO:0007669"/>
    <property type="project" value="InterPro"/>
</dbReference>
<dbReference type="GO" id="GO:0005524">
    <property type="term" value="F:ATP binding"/>
    <property type="evidence" value="ECO:0007669"/>
    <property type="project" value="UniProtKB-KW"/>
</dbReference>
<dbReference type="EC" id="2.7.13.3" evidence="2"/>
<gene>
    <name evidence="11" type="ORF">IPV69_24805</name>
</gene>
<keyword evidence="9" id="KW-0472">Membrane</keyword>
<evidence type="ECO:0000313" key="11">
    <source>
        <dbReference type="EMBL" id="QOV89383.1"/>
    </source>
</evidence>
<name>A0A7M2WVD2_9BACT</name>
<dbReference type="InterPro" id="IPR003594">
    <property type="entry name" value="HATPase_dom"/>
</dbReference>
<dbReference type="EMBL" id="CP063458">
    <property type="protein sequence ID" value="QOV89383.1"/>
    <property type="molecule type" value="Genomic_DNA"/>
</dbReference>
<evidence type="ECO:0000256" key="9">
    <source>
        <dbReference type="SAM" id="Phobius"/>
    </source>
</evidence>
<keyword evidence="5" id="KW-0547">Nucleotide-binding</keyword>
<keyword evidence="4" id="KW-0808">Transferase</keyword>
<feature type="transmembrane region" description="Helical" evidence="9">
    <location>
        <begin position="48"/>
        <end position="69"/>
    </location>
</feature>
<evidence type="ECO:0000256" key="5">
    <source>
        <dbReference type="ARBA" id="ARBA00022741"/>
    </source>
</evidence>
<keyword evidence="12" id="KW-1185">Reference proteome</keyword>
<dbReference type="KEGG" id="hbs:IPV69_24805"/>
<dbReference type="InterPro" id="IPR005467">
    <property type="entry name" value="His_kinase_dom"/>
</dbReference>
<evidence type="ECO:0000256" key="8">
    <source>
        <dbReference type="ARBA" id="ARBA00023012"/>
    </source>
</evidence>
<keyword evidence="6 11" id="KW-0418">Kinase</keyword>
<comment type="catalytic activity">
    <reaction evidence="1">
        <text>ATP + protein L-histidine = ADP + protein N-phospho-L-histidine.</text>
        <dbReference type="EC" id="2.7.13.3"/>
    </reaction>
</comment>
<keyword evidence="9" id="KW-1133">Transmembrane helix</keyword>
<evidence type="ECO:0000256" key="3">
    <source>
        <dbReference type="ARBA" id="ARBA00022553"/>
    </source>
</evidence>
<sequence length="284" mass="31081">MSPLSPVRVFGLVLLVVFCVEGAIMLLLPRLPTWLHGELMESLLDAAVLTIATAPAVWWLAILPLRQLFEERGRLLKRMFESQEQERARIAGDLHDSIGQHLTALLVGLSSIDSAADLSSARERARDLRELGAQAHDEVRRLARGLRPAVLEDLGIGPAVERLCKDFERVHDVAIRLKSEVSRRLDPTVEISVYRIVQEALNNIAKHAAARRAAVDITVADGALSLLIEDDGRGFDAGAPLLESPSGGLGLRGIRERVALLHGEFRVKSSRGGTAIHVRIPLEP</sequence>
<accession>A0A7M2WVD2</accession>
<dbReference type="Proteomes" id="UP000593765">
    <property type="component" value="Chromosome"/>
</dbReference>
<dbReference type="PROSITE" id="PS50109">
    <property type="entry name" value="HIS_KIN"/>
    <property type="match status" value="1"/>
</dbReference>
<keyword evidence="7" id="KW-0067">ATP-binding</keyword>
<evidence type="ECO:0000256" key="2">
    <source>
        <dbReference type="ARBA" id="ARBA00012438"/>
    </source>
</evidence>
<dbReference type="InterPro" id="IPR011712">
    <property type="entry name" value="Sig_transdc_His_kin_sub3_dim/P"/>
</dbReference>
<evidence type="ECO:0000313" key="12">
    <source>
        <dbReference type="Proteomes" id="UP000593765"/>
    </source>
</evidence>
<dbReference type="CDD" id="cd16917">
    <property type="entry name" value="HATPase_UhpB-NarQ-NarX-like"/>
    <property type="match status" value="1"/>
</dbReference>
<dbReference type="Pfam" id="PF02518">
    <property type="entry name" value="HATPase_c"/>
    <property type="match status" value="1"/>
</dbReference>
<dbReference type="InterPro" id="IPR036890">
    <property type="entry name" value="HATPase_C_sf"/>
</dbReference>